<sequence>MVALRDTHEASFDFDSWAEKLNLPAEQKDKLQQCHAYVLQCMQKKMAQQSANQKQATVKFDPKGSTNLSAEIISILMSLNMDLDSLMVAFLYPAYEAQALDLENVEETFGAGIKKLLLKVKDMEAIRFLQNLNSTKSTETQVDKVRRMLLSMVDDVRAVVIKLAERIAVIRAAKNADEDTKLSIAREIANIYAPLANRLGIGQLKWELEDLAFRFLHNDYYREIAHDLGEKRVERERYIEQFVTNLSSMLEQNGIHGAEVYGRPKHIYSIWRKMQRKHLPFSELYDVRAVRVIVEKIEDCYAALSIVHSNFSHIDKEFDDYIANPKPNGYQSIHTVVYGPGHKVVEIQFRTKAMHQMAELGVAAHWKYKEGGGLGSGVEQRINWLRKLLAWRDDMVESGALLDEFRKQVFEDRVYVFTPRGEVIDLPTGATPLDFAYQVHTMVGHRCIGAKVDGRIVPYTYKLKTGEQVEIITQKEPNPSRDWINADNGYLKTSRARSKVINWFRKVDYDKNVQAGDDILEREVARHGIGLNKDQVASFLKEKLSRFNVKTVNDIYAGIGAGDIKINQVISFLEERVFKQNDHKELELHSLISEKTNQQLLARHNNKKGRIVVDGLGNMMTHIAKCCQPIPGDDIIGFITQGRGISIHKANCPQLRGLMKKNPERVVSSQWGDDATADGFTVTIKVVASDYSGLLRDVTTVIANEKINVLGVRSHTDRQKDLSIIDIDLMIVNLPALNRVLTKLNEIKQVRSAARV</sequence>
<dbReference type="CDD" id="cd05399">
    <property type="entry name" value="NT_Rel-Spo_like"/>
    <property type="match status" value="1"/>
</dbReference>
<comment type="caution">
    <text evidence="9">The sequence shown here is derived from an EMBL/GenBank/DDBJ whole genome shotgun (WGS) entry which is preliminary data.</text>
</comment>
<dbReference type="SUPFAM" id="SSF109604">
    <property type="entry name" value="HD-domain/PDEase-like"/>
    <property type="match status" value="1"/>
</dbReference>
<evidence type="ECO:0000259" key="8">
    <source>
        <dbReference type="PROSITE" id="PS51880"/>
    </source>
</evidence>
<feature type="domain" description="ACT" evidence="7">
    <location>
        <begin position="683"/>
        <end position="756"/>
    </location>
</feature>
<dbReference type="SUPFAM" id="SSF81271">
    <property type="entry name" value="TGS-like"/>
    <property type="match status" value="1"/>
</dbReference>
<dbReference type="PROSITE" id="PS51880">
    <property type="entry name" value="TGS"/>
    <property type="match status" value="1"/>
</dbReference>
<evidence type="ECO:0000256" key="3">
    <source>
        <dbReference type="ARBA" id="ARBA00029754"/>
    </source>
</evidence>
<feature type="domain" description="TGS" evidence="8">
    <location>
        <begin position="412"/>
        <end position="473"/>
    </location>
</feature>
<dbReference type="EMBL" id="DXEV01000042">
    <property type="protein sequence ID" value="HIX56272.1"/>
    <property type="molecule type" value="Genomic_DNA"/>
</dbReference>
<reference evidence="9" key="1">
    <citation type="journal article" date="2021" name="PeerJ">
        <title>Extensive microbial diversity within the chicken gut microbiome revealed by metagenomics and culture.</title>
        <authorList>
            <person name="Gilroy R."/>
            <person name="Ravi A."/>
            <person name="Getino M."/>
            <person name="Pursley I."/>
            <person name="Horton D.L."/>
            <person name="Alikhan N.F."/>
            <person name="Baker D."/>
            <person name="Gharbi K."/>
            <person name="Hall N."/>
            <person name="Watson M."/>
            <person name="Adriaenssens E.M."/>
            <person name="Foster-Nyarko E."/>
            <person name="Jarju S."/>
            <person name="Secka A."/>
            <person name="Antonio M."/>
            <person name="Oren A."/>
            <person name="Chaudhuri R.R."/>
            <person name="La Ragione R."/>
            <person name="Hildebrand F."/>
            <person name="Pallen M.J."/>
        </authorList>
    </citation>
    <scope>NUCLEOTIDE SEQUENCE</scope>
    <source>
        <strain evidence="9">USASDec5-558</strain>
    </source>
</reference>
<dbReference type="GO" id="GO:0005886">
    <property type="term" value="C:plasma membrane"/>
    <property type="evidence" value="ECO:0007669"/>
    <property type="project" value="TreeGrafter"/>
</dbReference>
<evidence type="ECO:0000256" key="5">
    <source>
        <dbReference type="ARBA" id="ARBA00033308"/>
    </source>
</evidence>
<dbReference type="InterPro" id="IPR033655">
    <property type="entry name" value="TGS_RelA/SpoT"/>
</dbReference>
<dbReference type="Gene3D" id="1.10.3210.10">
    <property type="entry name" value="Hypothetical protein af1432"/>
    <property type="match status" value="1"/>
</dbReference>
<dbReference type="SUPFAM" id="SSF55021">
    <property type="entry name" value="ACT-like"/>
    <property type="match status" value="1"/>
</dbReference>
<dbReference type="GO" id="GO:0015969">
    <property type="term" value="P:guanosine tetraphosphate metabolic process"/>
    <property type="evidence" value="ECO:0007669"/>
    <property type="project" value="InterPro"/>
</dbReference>
<dbReference type="NCBIfam" id="NF008124">
    <property type="entry name" value="PRK10872.1"/>
    <property type="match status" value="1"/>
</dbReference>
<proteinExistence type="inferred from homology"/>
<gene>
    <name evidence="9" type="primary">relA</name>
    <name evidence="9" type="ORF">H9850_02215</name>
</gene>
<dbReference type="InterPro" id="IPR012676">
    <property type="entry name" value="TGS-like"/>
</dbReference>
<protein>
    <recommendedName>
        <fullName evidence="1">GTP pyrophosphokinase</fullName>
    </recommendedName>
    <alternativeName>
        <fullName evidence="4">(p)ppGpp synthase</fullName>
    </alternativeName>
    <alternativeName>
        <fullName evidence="3">ATP:GTP 3'-pyrophosphotransferase</fullName>
    </alternativeName>
    <alternativeName>
        <fullName evidence="5">ppGpp synthase I</fullName>
    </alternativeName>
</protein>
<dbReference type="CDD" id="cd04876">
    <property type="entry name" value="ACT_RelA-SpoT"/>
    <property type="match status" value="1"/>
</dbReference>
<dbReference type="InterPro" id="IPR043519">
    <property type="entry name" value="NT_sf"/>
</dbReference>
<dbReference type="GO" id="GO:0015949">
    <property type="term" value="P:nucleobase-containing small molecule interconversion"/>
    <property type="evidence" value="ECO:0007669"/>
    <property type="project" value="UniProtKB-ARBA"/>
</dbReference>
<evidence type="ECO:0000256" key="6">
    <source>
        <dbReference type="RuleBase" id="RU003847"/>
    </source>
</evidence>
<reference evidence="9" key="2">
    <citation type="submission" date="2021-04" db="EMBL/GenBank/DDBJ databases">
        <authorList>
            <person name="Gilroy R."/>
        </authorList>
    </citation>
    <scope>NUCLEOTIDE SEQUENCE</scope>
    <source>
        <strain evidence="9">USASDec5-558</strain>
    </source>
</reference>
<dbReference type="InterPro" id="IPR045865">
    <property type="entry name" value="ACT-like_dom_sf"/>
</dbReference>
<accession>A0A9D2AZS9</accession>
<dbReference type="Gene3D" id="3.10.20.30">
    <property type="match status" value="1"/>
</dbReference>
<dbReference type="Proteomes" id="UP000886829">
    <property type="component" value="Unassembled WGS sequence"/>
</dbReference>
<dbReference type="NCBIfam" id="TIGR00691">
    <property type="entry name" value="spoT_relA"/>
    <property type="match status" value="1"/>
</dbReference>
<dbReference type="SMART" id="SM00954">
    <property type="entry name" value="RelA_SpoT"/>
    <property type="match status" value="1"/>
</dbReference>
<dbReference type="InterPro" id="IPR004811">
    <property type="entry name" value="RelA/Spo_fam"/>
</dbReference>
<dbReference type="GO" id="GO:0008893">
    <property type="term" value="F:guanosine-3',5'-bis(diphosphate) 3'-diphosphatase activity"/>
    <property type="evidence" value="ECO:0007669"/>
    <property type="project" value="TreeGrafter"/>
</dbReference>
<dbReference type="Pfam" id="PF19296">
    <property type="entry name" value="RelA_AH_RIS"/>
    <property type="match status" value="1"/>
</dbReference>
<dbReference type="Pfam" id="PF04607">
    <property type="entry name" value="RelA_SpoT"/>
    <property type="match status" value="1"/>
</dbReference>
<name>A0A9D2AZS9_9GAMM</name>
<evidence type="ECO:0000256" key="4">
    <source>
        <dbReference type="ARBA" id="ARBA00032407"/>
    </source>
</evidence>
<dbReference type="PANTHER" id="PTHR21262">
    <property type="entry name" value="GUANOSINE-3',5'-BIS DIPHOSPHATE 3'-PYROPHOSPHOHYDROLASE"/>
    <property type="match status" value="1"/>
</dbReference>
<dbReference type="FunFam" id="3.10.20.30:FF:000002">
    <property type="entry name" value="GTP pyrophosphokinase (RelA/SpoT)"/>
    <property type="match status" value="1"/>
</dbReference>
<dbReference type="Gene3D" id="3.30.70.260">
    <property type="match status" value="1"/>
</dbReference>
<evidence type="ECO:0000259" key="7">
    <source>
        <dbReference type="PROSITE" id="PS51671"/>
    </source>
</evidence>
<dbReference type="FunFam" id="3.30.460.10:FF:000001">
    <property type="entry name" value="GTP pyrophosphokinase RelA"/>
    <property type="match status" value="1"/>
</dbReference>
<evidence type="ECO:0000313" key="10">
    <source>
        <dbReference type="Proteomes" id="UP000886829"/>
    </source>
</evidence>
<keyword evidence="9" id="KW-0808">Transferase</keyword>
<comment type="function">
    <text evidence="6">In eubacteria ppGpp (guanosine 3'-diphosphate 5'-diphosphate) is a mediator of the stringent response that coordinates a variety of cellular activities in response to changes in nutritional abundance.</text>
</comment>
<dbReference type="CDD" id="cd01668">
    <property type="entry name" value="TGS_RSH"/>
    <property type="match status" value="1"/>
</dbReference>
<dbReference type="InterPro" id="IPR002912">
    <property type="entry name" value="ACT_dom"/>
</dbReference>
<dbReference type="InterPro" id="IPR045600">
    <property type="entry name" value="RelA/SpoT_AH_RIS"/>
</dbReference>
<dbReference type="Gene3D" id="3.30.460.10">
    <property type="entry name" value="Beta Polymerase, domain 2"/>
    <property type="match status" value="1"/>
</dbReference>
<evidence type="ECO:0000313" key="9">
    <source>
        <dbReference type="EMBL" id="HIX56272.1"/>
    </source>
</evidence>
<dbReference type="GO" id="GO:0008728">
    <property type="term" value="F:GTP diphosphokinase activity"/>
    <property type="evidence" value="ECO:0007669"/>
    <property type="project" value="TreeGrafter"/>
</dbReference>
<dbReference type="PANTHER" id="PTHR21262:SF31">
    <property type="entry name" value="GTP PYROPHOSPHOKINASE"/>
    <property type="match status" value="1"/>
</dbReference>
<dbReference type="Pfam" id="PF02824">
    <property type="entry name" value="TGS"/>
    <property type="match status" value="1"/>
</dbReference>
<dbReference type="Pfam" id="PF13291">
    <property type="entry name" value="ACT_4"/>
    <property type="match status" value="1"/>
</dbReference>
<comment type="pathway">
    <text evidence="2">Purine metabolism.</text>
</comment>
<dbReference type="GO" id="GO:0042594">
    <property type="term" value="P:response to starvation"/>
    <property type="evidence" value="ECO:0007669"/>
    <property type="project" value="TreeGrafter"/>
</dbReference>
<dbReference type="SUPFAM" id="SSF81301">
    <property type="entry name" value="Nucleotidyltransferase"/>
    <property type="match status" value="1"/>
</dbReference>
<organism evidence="9 10">
    <name type="scientific">Candidatus Anaerobiospirillum pullistercoris</name>
    <dbReference type="NCBI Taxonomy" id="2838452"/>
    <lineage>
        <taxon>Bacteria</taxon>
        <taxon>Pseudomonadati</taxon>
        <taxon>Pseudomonadota</taxon>
        <taxon>Gammaproteobacteria</taxon>
        <taxon>Aeromonadales</taxon>
        <taxon>Succinivibrionaceae</taxon>
        <taxon>Anaerobiospirillum</taxon>
    </lineage>
</organism>
<evidence type="ECO:0000256" key="2">
    <source>
        <dbReference type="ARBA" id="ARBA00025704"/>
    </source>
</evidence>
<evidence type="ECO:0000256" key="1">
    <source>
        <dbReference type="ARBA" id="ARBA00019852"/>
    </source>
</evidence>
<comment type="similarity">
    <text evidence="6">Belongs to the relA/spoT family.</text>
</comment>
<dbReference type="AlphaFoldDB" id="A0A9D2AZS9"/>
<dbReference type="Pfam" id="PF13328">
    <property type="entry name" value="HD_4"/>
    <property type="match status" value="1"/>
</dbReference>
<dbReference type="PROSITE" id="PS51671">
    <property type="entry name" value="ACT"/>
    <property type="match status" value="1"/>
</dbReference>
<dbReference type="InterPro" id="IPR007685">
    <property type="entry name" value="RelA_SpoT"/>
</dbReference>
<dbReference type="InterPro" id="IPR012675">
    <property type="entry name" value="Beta-grasp_dom_sf"/>
</dbReference>
<dbReference type="InterPro" id="IPR004095">
    <property type="entry name" value="TGS"/>
</dbReference>